<dbReference type="Gene3D" id="3.10.50.40">
    <property type="match status" value="1"/>
</dbReference>
<dbReference type="PANTHER" id="PTHR47245">
    <property type="entry name" value="PEPTIDYLPROLYL ISOMERASE"/>
    <property type="match status" value="1"/>
</dbReference>
<evidence type="ECO:0000313" key="4">
    <source>
        <dbReference type="Proteomes" id="UP001158066"/>
    </source>
</evidence>
<organism evidence="3 4">
    <name type="scientific">Anoxynatronum buryatiense</name>
    <dbReference type="NCBI Taxonomy" id="489973"/>
    <lineage>
        <taxon>Bacteria</taxon>
        <taxon>Bacillati</taxon>
        <taxon>Bacillota</taxon>
        <taxon>Clostridia</taxon>
        <taxon>Eubacteriales</taxon>
        <taxon>Clostridiaceae</taxon>
        <taxon>Anoxynatronum</taxon>
    </lineage>
</organism>
<dbReference type="GO" id="GO:0003755">
    <property type="term" value="F:peptidyl-prolyl cis-trans isomerase activity"/>
    <property type="evidence" value="ECO:0007669"/>
    <property type="project" value="UniProtKB-KW"/>
</dbReference>
<evidence type="ECO:0000256" key="1">
    <source>
        <dbReference type="PROSITE-ProRule" id="PRU00278"/>
    </source>
</evidence>
<sequence length="248" mass="28432">MSQHDVLAVVEGREITQGDLEMVIRSLDPRQAAQFQTEDGKKRLLQELVHQEMILLDAMEQKMEDNLDYQRSLKKMKDNFLKQYAMNAMFQQATVNEEEISAYYEAHPEQFQEPEQTQASHILVDSEEKAAEIKKALDEGASFAEQAQAHSSCPSNEKGGDLGFFPKGRMVPEFEAAANELAIGETSEPVKTQFGYHVIRVMDRKEGSSRQLDEVKQQLEQHLLSQKQQAVYQETVEKLTSKYQFEIR</sequence>
<dbReference type="Pfam" id="PF13145">
    <property type="entry name" value="Rotamase_2"/>
    <property type="match status" value="1"/>
</dbReference>
<keyword evidence="4" id="KW-1185">Reference proteome</keyword>
<keyword evidence="1" id="KW-0697">Rotamase</keyword>
<dbReference type="RefSeq" id="WP_283409851.1">
    <property type="nucleotide sequence ID" value="NZ_FXUF01000010.1"/>
</dbReference>
<protein>
    <submittedName>
        <fullName evidence="3">Peptidyl-prolyl cis-trans isomerase C</fullName>
    </submittedName>
</protein>
<dbReference type="PROSITE" id="PS50198">
    <property type="entry name" value="PPIC_PPIASE_2"/>
    <property type="match status" value="1"/>
</dbReference>
<dbReference type="PANTHER" id="PTHR47245:SF2">
    <property type="entry name" value="PEPTIDYL-PROLYL CIS-TRANS ISOMERASE HP_0175-RELATED"/>
    <property type="match status" value="1"/>
</dbReference>
<proteinExistence type="predicted"/>
<feature type="domain" description="PpiC" evidence="2">
    <location>
        <begin position="114"/>
        <end position="203"/>
    </location>
</feature>
<evidence type="ECO:0000313" key="3">
    <source>
        <dbReference type="EMBL" id="SMP62717.1"/>
    </source>
</evidence>
<dbReference type="PROSITE" id="PS01096">
    <property type="entry name" value="PPIC_PPIASE_1"/>
    <property type="match status" value="1"/>
</dbReference>
<evidence type="ECO:0000259" key="2">
    <source>
        <dbReference type="PROSITE" id="PS50198"/>
    </source>
</evidence>
<dbReference type="AlphaFoldDB" id="A0AA45WX71"/>
<dbReference type="InterPro" id="IPR050245">
    <property type="entry name" value="PrsA_foldase"/>
</dbReference>
<dbReference type="InterPro" id="IPR046357">
    <property type="entry name" value="PPIase_dom_sf"/>
</dbReference>
<keyword evidence="1 3" id="KW-0413">Isomerase</keyword>
<dbReference type="EMBL" id="FXUF01000010">
    <property type="protein sequence ID" value="SMP62717.1"/>
    <property type="molecule type" value="Genomic_DNA"/>
</dbReference>
<dbReference type="InterPro" id="IPR027304">
    <property type="entry name" value="Trigger_fact/SurA_dom_sf"/>
</dbReference>
<reference evidence="3" key="1">
    <citation type="submission" date="2017-05" db="EMBL/GenBank/DDBJ databases">
        <authorList>
            <person name="Varghese N."/>
            <person name="Submissions S."/>
        </authorList>
    </citation>
    <scope>NUCLEOTIDE SEQUENCE</scope>
    <source>
        <strain evidence="3">Su22</strain>
    </source>
</reference>
<gene>
    <name evidence="3" type="ORF">SAMN06296020_11065</name>
</gene>
<dbReference type="Proteomes" id="UP001158066">
    <property type="component" value="Unassembled WGS sequence"/>
</dbReference>
<dbReference type="InterPro" id="IPR023058">
    <property type="entry name" value="PPIase_PpiC_CS"/>
</dbReference>
<dbReference type="SUPFAM" id="SSF54534">
    <property type="entry name" value="FKBP-like"/>
    <property type="match status" value="1"/>
</dbReference>
<name>A0AA45WX71_9CLOT</name>
<dbReference type="InterPro" id="IPR000297">
    <property type="entry name" value="PPIase_PpiC"/>
</dbReference>
<dbReference type="SUPFAM" id="SSF109998">
    <property type="entry name" value="Triger factor/SurA peptide-binding domain-like"/>
    <property type="match status" value="1"/>
</dbReference>
<accession>A0AA45WX71</accession>
<comment type="caution">
    <text evidence="3">The sequence shown here is derived from an EMBL/GenBank/DDBJ whole genome shotgun (WGS) entry which is preliminary data.</text>
</comment>
<dbReference type="Gene3D" id="1.10.8.1040">
    <property type="match status" value="1"/>
</dbReference>